<reference evidence="2 3" key="1">
    <citation type="submission" date="2016-03" db="EMBL/GenBank/DDBJ databases">
        <title>EvidentialGene: Evidence-directed Construction of Genes on Genomes.</title>
        <authorList>
            <person name="Gilbert D.G."/>
            <person name="Choi J.-H."/>
            <person name="Mockaitis K."/>
            <person name="Colbourne J."/>
            <person name="Pfrender M."/>
        </authorList>
    </citation>
    <scope>NUCLEOTIDE SEQUENCE [LARGE SCALE GENOMIC DNA]</scope>
    <source>
        <strain evidence="2 3">Xinb3</strain>
        <tissue evidence="2">Complete organism</tissue>
    </source>
</reference>
<protein>
    <submittedName>
        <fullName evidence="2">Uncharacterized protein</fullName>
    </submittedName>
</protein>
<accession>A0A164TKA5</accession>
<dbReference type="Proteomes" id="UP000076858">
    <property type="component" value="Unassembled WGS sequence"/>
</dbReference>
<proteinExistence type="predicted"/>
<evidence type="ECO:0000313" key="2">
    <source>
        <dbReference type="EMBL" id="KZS10528.1"/>
    </source>
</evidence>
<evidence type="ECO:0000313" key="3">
    <source>
        <dbReference type="Proteomes" id="UP000076858"/>
    </source>
</evidence>
<organism evidence="2 3">
    <name type="scientific">Daphnia magna</name>
    <dbReference type="NCBI Taxonomy" id="35525"/>
    <lineage>
        <taxon>Eukaryota</taxon>
        <taxon>Metazoa</taxon>
        <taxon>Ecdysozoa</taxon>
        <taxon>Arthropoda</taxon>
        <taxon>Crustacea</taxon>
        <taxon>Branchiopoda</taxon>
        <taxon>Diplostraca</taxon>
        <taxon>Cladocera</taxon>
        <taxon>Anomopoda</taxon>
        <taxon>Daphniidae</taxon>
        <taxon>Daphnia</taxon>
    </lineage>
</organism>
<dbReference type="AlphaFoldDB" id="A0A164TKA5"/>
<gene>
    <name evidence="2" type="ORF">APZ42_024985</name>
</gene>
<feature type="region of interest" description="Disordered" evidence="1">
    <location>
        <begin position="101"/>
        <end position="125"/>
    </location>
</feature>
<evidence type="ECO:0000256" key="1">
    <source>
        <dbReference type="SAM" id="MobiDB-lite"/>
    </source>
</evidence>
<keyword evidence="3" id="KW-1185">Reference proteome</keyword>
<sequence length="125" mass="14176">MAFSKQIGVHLFVQDTVPVSHSSVRFNKRPWYISASHGHLLSLTLLDDVSHILGRRHNLLSNLPTAFGKSSFSAEFPCSSWVEIEIVKMLIRGAHVKSDRTHHLKRRCGTRSQKTRSSSKFPIIQ</sequence>
<dbReference type="EMBL" id="LRGB01001778">
    <property type="protein sequence ID" value="KZS10528.1"/>
    <property type="molecule type" value="Genomic_DNA"/>
</dbReference>
<feature type="compositionally biased region" description="Polar residues" evidence="1">
    <location>
        <begin position="110"/>
        <end position="125"/>
    </location>
</feature>
<comment type="caution">
    <text evidence="2">The sequence shown here is derived from an EMBL/GenBank/DDBJ whole genome shotgun (WGS) entry which is preliminary data.</text>
</comment>
<name>A0A164TKA5_9CRUS</name>